<accession>A0A328B2T9</accession>
<dbReference type="OrthoDB" id="9807948at2"/>
<evidence type="ECO:0000313" key="4">
    <source>
        <dbReference type="Proteomes" id="UP000249842"/>
    </source>
</evidence>
<dbReference type="Proteomes" id="UP000249842">
    <property type="component" value="Unassembled WGS sequence"/>
</dbReference>
<sequence length="386" mass="39549">MKTAVAATRATDSAAAGKDLGEQVRQTLGRAPAAIILFAAPHYDHKTLLGALRESCDGCVVVGASSAGEFTNELQGDGLACVLALGNDGAEFRAVVGRGVQADPEGAARQLAAGLTGLSDLRPVNRAALVMTDALAGHADILVDELTLATAGQYRFFGGGAGDNAQFQRTTVFCGDEVLTDAVVALEILSDKPIGVGVSHGWEPASAAFRVTDADGMRLIGLNGLPAVEALQAHAEETGQTLETSAPIPFFLHNILGIETPAGHRLRVPLAVEADGSVLCAAEVPVGSVVRVMRSSHESTVEAAQLATDAALAALGGHRPGAALFFDCVATRLRMGEGFGSEVAAVKARLGGIDLAGCNTHGQIARAEGQFQGFHNCTAVVCVLPE</sequence>
<dbReference type="SMART" id="SM01204">
    <property type="entry name" value="FIST_C"/>
    <property type="match status" value="1"/>
</dbReference>
<organism evidence="3 4">
    <name type="scientific">Phenylobacterium hankyongense</name>
    <dbReference type="NCBI Taxonomy" id="1813876"/>
    <lineage>
        <taxon>Bacteria</taxon>
        <taxon>Pseudomonadati</taxon>
        <taxon>Pseudomonadota</taxon>
        <taxon>Alphaproteobacteria</taxon>
        <taxon>Caulobacterales</taxon>
        <taxon>Caulobacteraceae</taxon>
        <taxon>Phenylobacterium</taxon>
    </lineage>
</organism>
<dbReference type="Pfam" id="PF08495">
    <property type="entry name" value="FIST"/>
    <property type="match status" value="1"/>
</dbReference>
<proteinExistence type="predicted"/>
<comment type="caution">
    <text evidence="3">The sequence shown here is derived from an EMBL/GenBank/DDBJ whole genome shotgun (WGS) entry which is preliminary data.</text>
</comment>
<dbReference type="InterPro" id="IPR013702">
    <property type="entry name" value="FIST_domain_N"/>
</dbReference>
<evidence type="ECO:0000313" key="3">
    <source>
        <dbReference type="EMBL" id="RAK60154.1"/>
    </source>
</evidence>
<feature type="domain" description="FIST C-domain" evidence="2">
    <location>
        <begin position="227"/>
        <end position="367"/>
    </location>
</feature>
<feature type="domain" description="FIST" evidence="1">
    <location>
        <begin position="31"/>
        <end position="226"/>
    </location>
</feature>
<name>A0A328B2T9_9CAUL</name>
<dbReference type="InterPro" id="IPR019494">
    <property type="entry name" value="FIST_C"/>
</dbReference>
<dbReference type="EMBL" id="QFYP01000001">
    <property type="protein sequence ID" value="RAK60154.1"/>
    <property type="molecule type" value="Genomic_DNA"/>
</dbReference>
<keyword evidence="4" id="KW-1185">Reference proteome</keyword>
<protein>
    <submittedName>
        <fullName evidence="3">FIST domain protein</fullName>
    </submittedName>
</protein>
<evidence type="ECO:0000259" key="1">
    <source>
        <dbReference type="SMART" id="SM00897"/>
    </source>
</evidence>
<gene>
    <name evidence="3" type="ORF">DJ021_10240</name>
</gene>
<evidence type="ECO:0000259" key="2">
    <source>
        <dbReference type="SMART" id="SM01204"/>
    </source>
</evidence>
<dbReference type="SMART" id="SM00897">
    <property type="entry name" value="FIST"/>
    <property type="match status" value="1"/>
</dbReference>
<dbReference type="PANTHER" id="PTHR40252">
    <property type="entry name" value="BLR0328 PROTEIN"/>
    <property type="match status" value="1"/>
</dbReference>
<reference evidence="4" key="1">
    <citation type="submission" date="2018-05" db="EMBL/GenBank/DDBJ databases">
        <authorList>
            <person name="Li X."/>
        </authorList>
    </citation>
    <scope>NUCLEOTIDE SEQUENCE [LARGE SCALE GENOMIC DNA]</scope>
    <source>
        <strain evidence="4">HKS-05</strain>
    </source>
</reference>
<dbReference type="PANTHER" id="PTHR40252:SF2">
    <property type="entry name" value="BLR0328 PROTEIN"/>
    <property type="match status" value="1"/>
</dbReference>
<dbReference type="AlphaFoldDB" id="A0A328B2T9"/>
<dbReference type="Pfam" id="PF10442">
    <property type="entry name" value="FIST_C"/>
    <property type="match status" value="1"/>
</dbReference>